<name>A0A7R9ELC0_9NEOP</name>
<dbReference type="EMBL" id="OB804724">
    <property type="protein sequence ID" value="CAD7435915.1"/>
    <property type="molecule type" value="Genomic_DNA"/>
</dbReference>
<gene>
    <name evidence="1" type="ORF">TMSB3V08_LOCUS12561</name>
</gene>
<accession>A0A7R9ELC0</accession>
<sequence>MMSHFITGLVIMVANRDHYNPNCTGIHLHQWLSGKEEYQRKCTNRLWKELIQFKAHGQLKYIGHSSTIHTSTC</sequence>
<protein>
    <submittedName>
        <fullName evidence="1">Uncharacterized protein</fullName>
    </submittedName>
</protein>
<reference evidence="1" key="1">
    <citation type="submission" date="2020-11" db="EMBL/GenBank/DDBJ databases">
        <authorList>
            <person name="Tran Van P."/>
        </authorList>
    </citation>
    <scope>NUCLEOTIDE SEQUENCE</scope>
</reference>
<evidence type="ECO:0000313" key="1">
    <source>
        <dbReference type="EMBL" id="CAD7435915.1"/>
    </source>
</evidence>
<organism evidence="1">
    <name type="scientific">Timema monikensis</name>
    <dbReference type="NCBI Taxonomy" id="170555"/>
    <lineage>
        <taxon>Eukaryota</taxon>
        <taxon>Metazoa</taxon>
        <taxon>Ecdysozoa</taxon>
        <taxon>Arthropoda</taxon>
        <taxon>Hexapoda</taxon>
        <taxon>Insecta</taxon>
        <taxon>Pterygota</taxon>
        <taxon>Neoptera</taxon>
        <taxon>Polyneoptera</taxon>
        <taxon>Phasmatodea</taxon>
        <taxon>Timematodea</taxon>
        <taxon>Timematoidea</taxon>
        <taxon>Timematidae</taxon>
        <taxon>Timema</taxon>
    </lineage>
</organism>
<proteinExistence type="predicted"/>
<dbReference type="AlphaFoldDB" id="A0A7R9ELC0"/>